<dbReference type="InterPro" id="IPR006059">
    <property type="entry name" value="SBP"/>
</dbReference>
<gene>
    <name evidence="2" type="ORF">J8TS2_20420</name>
</gene>
<dbReference type="InterPro" id="IPR050490">
    <property type="entry name" value="Bact_solute-bd_prot1"/>
</dbReference>
<dbReference type="Pfam" id="PF01547">
    <property type="entry name" value="SBP_bac_1"/>
    <property type="match status" value="1"/>
</dbReference>
<evidence type="ECO:0000313" key="3">
    <source>
        <dbReference type="Proteomes" id="UP000679950"/>
    </source>
</evidence>
<sequence length="453" mass="51297">MEDFKFTILEDKEMKAISKLIILLLVILSASLLCIACSDQKETGSKQAGSADSSDSVESGDEADEKEPVTISVLVHWEEDMFNERFKEPIEKRFPHITLEQVRSGSGQEDLEEVFASGTSPDIFFELSQQTMEYLELDYDLSELIEKHSYDVSHINPVFLDSIRSKDKEGRLLALPYEIIYHVLFYNKDIFDLFGQPYPTADMTWSEALELARNLTGERNGVHYRGLDLGNAETPLQQLAVNKTDPETGEVLFDQPEFGQYFDLIDQILDIQGKSDVEAFDQGRFDGDQTTAMVTAFVQGLNWWKDVEGLNMDVAPLPVWDNGPAVSHRPDGGIIALSINPESEHKDAAFDVITYFTENEYQEWASRNGIGPSSSDESVLDQFFQDYESTHDKNVASIFAHPPATPPEQISQWDQYVDLDLKRYSESDMDSNEYLRVIEEESAAKIQDAKNSQ</sequence>
<proteinExistence type="predicted"/>
<accession>A0ABQ4KIC7</accession>
<name>A0ABQ4KIC7_9BACI</name>
<dbReference type="Proteomes" id="UP000679950">
    <property type="component" value="Unassembled WGS sequence"/>
</dbReference>
<reference evidence="2 3" key="1">
    <citation type="submission" date="2021-03" db="EMBL/GenBank/DDBJ databases">
        <title>Antimicrobial resistance genes in bacteria isolated from Japanese honey, and their potential for conferring macrolide and lincosamide resistance in the American foulbrood pathogen Paenibacillus larvae.</title>
        <authorList>
            <person name="Okamoto M."/>
            <person name="Kumagai M."/>
            <person name="Kanamori H."/>
            <person name="Takamatsu D."/>
        </authorList>
    </citation>
    <scope>NUCLEOTIDE SEQUENCE [LARGE SCALE GENOMIC DNA]</scope>
    <source>
        <strain evidence="2 3">J8TS2</strain>
    </source>
</reference>
<dbReference type="PANTHER" id="PTHR43649">
    <property type="entry name" value="ARABINOSE-BINDING PROTEIN-RELATED"/>
    <property type="match status" value="1"/>
</dbReference>
<feature type="compositionally biased region" description="Polar residues" evidence="1">
    <location>
        <begin position="45"/>
        <end position="57"/>
    </location>
</feature>
<dbReference type="EMBL" id="BORB01000014">
    <property type="protein sequence ID" value="GIN57723.1"/>
    <property type="molecule type" value="Genomic_DNA"/>
</dbReference>
<keyword evidence="3" id="KW-1185">Reference proteome</keyword>
<evidence type="ECO:0000313" key="2">
    <source>
        <dbReference type="EMBL" id="GIN57723.1"/>
    </source>
</evidence>
<feature type="region of interest" description="Disordered" evidence="1">
    <location>
        <begin position="43"/>
        <end position="67"/>
    </location>
</feature>
<protein>
    <submittedName>
        <fullName evidence="2">ABC transporter substrate-binding protein</fullName>
    </submittedName>
</protein>
<dbReference type="SUPFAM" id="SSF53850">
    <property type="entry name" value="Periplasmic binding protein-like II"/>
    <property type="match status" value="1"/>
</dbReference>
<dbReference type="RefSeq" id="WP_212966254.1">
    <property type="nucleotide sequence ID" value="NZ_BORB01000014.1"/>
</dbReference>
<evidence type="ECO:0000256" key="1">
    <source>
        <dbReference type="SAM" id="MobiDB-lite"/>
    </source>
</evidence>
<comment type="caution">
    <text evidence="2">The sequence shown here is derived from an EMBL/GenBank/DDBJ whole genome shotgun (WGS) entry which is preliminary data.</text>
</comment>
<dbReference type="Gene3D" id="3.40.190.10">
    <property type="entry name" value="Periplasmic binding protein-like II"/>
    <property type="match status" value="1"/>
</dbReference>
<organism evidence="2 3">
    <name type="scientific">Lederbergia ruris</name>
    <dbReference type="NCBI Taxonomy" id="217495"/>
    <lineage>
        <taxon>Bacteria</taxon>
        <taxon>Bacillati</taxon>
        <taxon>Bacillota</taxon>
        <taxon>Bacilli</taxon>
        <taxon>Bacillales</taxon>
        <taxon>Bacillaceae</taxon>
        <taxon>Lederbergia</taxon>
    </lineage>
</organism>